<dbReference type="PROSITE" id="PS51371">
    <property type="entry name" value="CBS"/>
    <property type="match status" value="2"/>
</dbReference>
<accession>A0ABX1IZG2</accession>
<dbReference type="InterPro" id="IPR046342">
    <property type="entry name" value="CBS_dom_sf"/>
</dbReference>
<evidence type="ECO:0000313" key="4">
    <source>
        <dbReference type="EMBL" id="NKQ52892.1"/>
    </source>
</evidence>
<protein>
    <submittedName>
        <fullName evidence="4">CBS domain-containing protein</fullName>
    </submittedName>
</protein>
<gene>
    <name evidence="4" type="ORF">HFP15_08355</name>
</gene>
<evidence type="ECO:0000313" key="5">
    <source>
        <dbReference type="Proteomes" id="UP000715441"/>
    </source>
</evidence>
<dbReference type="InterPro" id="IPR051257">
    <property type="entry name" value="Diverse_CBS-Domain"/>
</dbReference>
<keyword evidence="1 2" id="KW-0129">CBS domain</keyword>
<dbReference type="Pfam" id="PF04972">
    <property type="entry name" value="BON"/>
    <property type="match status" value="1"/>
</dbReference>
<keyword evidence="5" id="KW-1185">Reference proteome</keyword>
<dbReference type="EMBL" id="JAAXLS010000003">
    <property type="protein sequence ID" value="NKQ52892.1"/>
    <property type="molecule type" value="Genomic_DNA"/>
</dbReference>
<dbReference type="InterPro" id="IPR000644">
    <property type="entry name" value="CBS_dom"/>
</dbReference>
<feature type="domain" description="CBS" evidence="3">
    <location>
        <begin position="80"/>
        <end position="135"/>
    </location>
</feature>
<feature type="domain" description="CBS" evidence="3">
    <location>
        <begin position="7"/>
        <end position="63"/>
    </location>
</feature>
<dbReference type="Pfam" id="PF00571">
    <property type="entry name" value="CBS"/>
    <property type="match status" value="2"/>
</dbReference>
<dbReference type="CDD" id="cd04586">
    <property type="entry name" value="CBS_pair_BON_assoc"/>
    <property type="match status" value="1"/>
</dbReference>
<comment type="caution">
    <text evidence="4">The sequence shown here is derived from an EMBL/GenBank/DDBJ whole genome shotgun (WGS) entry which is preliminary data.</text>
</comment>
<dbReference type="InterPro" id="IPR007055">
    <property type="entry name" value="BON_dom"/>
</dbReference>
<evidence type="ECO:0000259" key="3">
    <source>
        <dbReference type="PROSITE" id="PS51371"/>
    </source>
</evidence>
<dbReference type="Gene3D" id="3.10.580.10">
    <property type="entry name" value="CBS-domain"/>
    <property type="match status" value="1"/>
</dbReference>
<dbReference type="PANTHER" id="PTHR43080:SF26">
    <property type="entry name" value="REGULATORY PROTEIN"/>
    <property type="match status" value="1"/>
</dbReference>
<dbReference type="SUPFAM" id="SSF54631">
    <property type="entry name" value="CBS-domain pair"/>
    <property type="match status" value="1"/>
</dbReference>
<organism evidence="4 5">
    <name type="scientific">Amycolatopsis acididurans</name>
    <dbReference type="NCBI Taxonomy" id="2724524"/>
    <lineage>
        <taxon>Bacteria</taxon>
        <taxon>Bacillati</taxon>
        <taxon>Actinomycetota</taxon>
        <taxon>Actinomycetes</taxon>
        <taxon>Pseudonocardiales</taxon>
        <taxon>Pseudonocardiaceae</taxon>
        <taxon>Amycolatopsis</taxon>
    </lineage>
</organism>
<dbReference type="SMART" id="SM00116">
    <property type="entry name" value="CBS"/>
    <property type="match status" value="2"/>
</dbReference>
<name>A0ABX1IZG2_9PSEU</name>
<reference evidence="4 5" key="1">
    <citation type="submission" date="2020-04" db="EMBL/GenBank/DDBJ databases">
        <title>Novel species.</title>
        <authorList>
            <person name="Teo W.F.A."/>
            <person name="Lipun K."/>
            <person name="Srisuk N."/>
            <person name="Duangmal K."/>
        </authorList>
    </citation>
    <scope>NUCLEOTIDE SEQUENCE [LARGE SCALE GENOMIC DNA]</scope>
    <source>
        <strain evidence="4 5">K13G38</strain>
    </source>
</reference>
<sequence length="198" mass="20922">MRAKDIMTSPVVTVTADTYLRQATHVLTSHGFTALPVVDGEGCLAGLVTEADLLGHRTPPDPRSGTPSPPLPGTLVGDVMTTKVITAQPGTHVATLSRLMLDKHLRAIPVLDGDEVTGIVSRRDLLRTIGRDDDIIARDVRHHLAAAGRQPWQVTVTDGVATLTSEGANETERHIATVIASSLPGVTGVRVEETASAH</sequence>
<proteinExistence type="predicted"/>
<dbReference type="PANTHER" id="PTHR43080">
    <property type="entry name" value="CBS DOMAIN-CONTAINING PROTEIN CBSX3, MITOCHONDRIAL"/>
    <property type="match status" value="1"/>
</dbReference>
<dbReference type="RefSeq" id="WP_168513177.1">
    <property type="nucleotide sequence ID" value="NZ_JAAXLS010000003.1"/>
</dbReference>
<dbReference type="Proteomes" id="UP000715441">
    <property type="component" value="Unassembled WGS sequence"/>
</dbReference>
<evidence type="ECO:0000256" key="1">
    <source>
        <dbReference type="ARBA" id="ARBA00023122"/>
    </source>
</evidence>
<evidence type="ECO:0000256" key="2">
    <source>
        <dbReference type="PROSITE-ProRule" id="PRU00703"/>
    </source>
</evidence>